<dbReference type="Gene3D" id="3.60.110.10">
    <property type="entry name" value="Carbon-nitrogen hydrolase"/>
    <property type="match status" value="1"/>
</dbReference>
<dbReference type="InterPro" id="IPR036526">
    <property type="entry name" value="C-N_Hydrolase_sf"/>
</dbReference>
<organism evidence="1">
    <name type="scientific">marine metagenome</name>
    <dbReference type="NCBI Taxonomy" id="408172"/>
    <lineage>
        <taxon>unclassified sequences</taxon>
        <taxon>metagenomes</taxon>
        <taxon>ecological metagenomes</taxon>
    </lineage>
</organism>
<protein>
    <recommendedName>
        <fullName evidence="2">CN hydrolase domain-containing protein</fullName>
    </recommendedName>
</protein>
<evidence type="ECO:0008006" key="2">
    <source>
        <dbReference type="Google" id="ProtNLM"/>
    </source>
</evidence>
<gene>
    <name evidence="1" type="ORF">METZ01_LOCUS433080</name>
</gene>
<dbReference type="AlphaFoldDB" id="A0A382YA83"/>
<accession>A0A382YA83</accession>
<dbReference type="EMBL" id="UINC01174212">
    <property type="protein sequence ID" value="SVD80226.1"/>
    <property type="molecule type" value="Genomic_DNA"/>
</dbReference>
<reference evidence="1" key="1">
    <citation type="submission" date="2018-05" db="EMBL/GenBank/DDBJ databases">
        <authorList>
            <person name="Lanie J.A."/>
            <person name="Ng W.-L."/>
            <person name="Kazmierczak K.M."/>
            <person name="Andrzejewski T.M."/>
            <person name="Davidsen T.M."/>
            <person name="Wayne K.J."/>
            <person name="Tettelin H."/>
            <person name="Glass J.I."/>
            <person name="Rusch D."/>
            <person name="Podicherti R."/>
            <person name="Tsui H.-C.T."/>
            <person name="Winkler M.E."/>
        </authorList>
    </citation>
    <scope>NUCLEOTIDE SEQUENCE</scope>
</reference>
<feature type="non-terminal residue" evidence="1">
    <location>
        <position position="91"/>
    </location>
</feature>
<proteinExistence type="predicted"/>
<sequence>MTGFKNTIANAKQHMKKPPKKVTLGLLQHACEADPVVNLDHVRQAVRKAAYAGAQIICTQELFASQYFAQTEDHGNFHLAEPIPGPITEDF</sequence>
<name>A0A382YA83_9ZZZZ</name>
<evidence type="ECO:0000313" key="1">
    <source>
        <dbReference type="EMBL" id="SVD80226.1"/>
    </source>
</evidence>
<dbReference type="SUPFAM" id="SSF56317">
    <property type="entry name" value="Carbon-nitrogen hydrolase"/>
    <property type="match status" value="1"/>
</dbReference>